<gene>
    <name evidence="2" type="ORF">H1P_620014</name>
</gene>
<protein>
    <submittedName>
        <fullName evidence="2">Uncharacterized protein</fullName>
    </submittedName>
</protein>
<evidence type="ECO:0000313" key="2">
    <source>
        <dbReference type="EMBL" id="VEP17505.1"/>
    </source>
</evidence>
<evidence type="ECO:0000256" key="1">
    <source>
        <dbReference type="SAM" id="Phobius"/>
    </source>
</evidence>
<sequence length="102" mass="11660">MYEPQQPEEFNFKQKIAEDNILERAQAENLSTKNIALRQQHLKRLLFWLIGIGLGLGVIVAIGVLIAIQKLGLANKPYEIENPPAQEQIQNEQLENLDIEQQ</sequence>
<feature type="transmembrane region" description="Helical" evidence="1">
    <location>
        <begin position="45"/>
        <end position="68"/>
    </location>
</feature>
<proteinExistence type="predicted"/>
<organism evidence="2 3">
    <name type="scientific">Hyella patelloides LEGE 07179</name>
    <dbReference type="NCBI Taxonomy" id="945734"/>
    <lineage>
        <taxon>Bacteria</taxon>
        <taxon>Bacillati</taxon>
        <taxon>Cyanobacteriota</taxon>
        <taxon>Cyanophyceae</taxon>
        <taxon>Pleurocapsales</taxon>
        <taxon>Hyellaceae</taxon>
        <taxon>Hyella</taxon>
    </lineage>
</organism>
<reference evidence="2 3" key="1">
    <citation type="submission" date="2019-01" db="EMBL/GenBank/DDBJ databases">
        <authorList>
            <person name="Brito A."/>
        </authorList>
    </citation>
    <scope>NUCLEOTIDE SEQUENCE [LARGE SCALE GENOMIC DNA]</scope>
    <source>
        <strain evidence="2">1</strain>
    </source>
</reference>
<dbReference type="Proteomes" id="UP000320055">
    <property type="component" value="Unassembled WGS sequence"/>
</dbReference>
<keyword evidence="1" id="KW-0472">Membrane</keyword>
<dbReference type="EMBL" id="CAACVJ010000579">
    <property type="protein sequence ID" value="VEP17505.1"/>
    <property type="molecule type" value="Genomic_DNA"/>
</dbReference>
<keyword evidence="3" id="KW-1185">Reference proteome</keyword>
<accession>A0A563W1J2</accession>
<keyword evidence="1" id="KW-1133">Transmembrane helix</keyword>
<name>A0A563W1J2_9CYAN</name>
<keyword evidence="1" id="KW-0812">Transmembrane</keyword>
<evidence type="ECO:0000313" key="3">
    <source>
        <dbReference type="Proteomes" id="UP000320055"/>
    </source>
</evidence>
<dbReference type="RefSeq" id="WP_144867146.1">
    <property type="nucleotide sequence ID" value="NZ_LR213821.1"/>
</dbReference>
<dbReference type="AlphaFoldDB" id="A0A563W1J2"/>